<evidence type="ECO:0000313" key="2">
    <source>
        <dbReference type="EMBL" id="MBD2149472.1"/>
    </source>
</evidence>
<keyword evidence="3" id="KW-1185">Reference proteome</keyword>
<evidence type="ECO:0000313" key="3">
    <source>
        <dbReference type="Proteomes" id="UP000631421"/>
    </source>
</evidence>
<dbReference type="EMBL" id="JACJPY010000009">
    <property type="protein sequence ID" value="MBD2149472.1"/>
    <property type="molecule type" value="Genomic_DNA"/>
</dbReference>
<reference evidence="2 3" key="1">
    <citation type="journal article" date="2015" name="ISME J.">
        <title>Draft Genome Sequence of Streptomyces incarnatus NRRL8089, which Produces the Nucleoside Antibiotic Sinefungin.</title>
        <authorList>
            <person name="Oshima K."/>
            <person name="Hattori M."/>
            <person name="Shimizu H."/>
            <person name="Fukuda K."/>
            <person name="Nemoto M."/>
            <person name="Inagaki K."/>
            <person name="Tamura T."/>
        </authorList>
    </citation>
    <scope>NUCLEOTIDE SEQUENCE [LARGE SCALE GENOMIC DNA]</scope>
    <source>
        <strain evidence="2 3">FACHB-1277</strain>
    </source>
</reference>
<organism evidence="2 3">
    <name type="scientific">Pseudanabaena cinerea FACHB-1277</name>
    <dbReference type="NCBI Taxonomy" id="2949581"/>
    <lineage>
        <taxon>Bacteria</taxon>
        <taxon>Bacillati</taxon>
        <taxon>Cyanobacteriota</taxon>
        <taxon>Cyanophyceae</taxon>
        <taxon>Pseudanabaenales</taxon>
        <taxon>Pseudanabaenaceae</taxon>
        <taxon>Pseudanabaena</taxon>
        <taxon>Pseudanabaena cinerea</taxon>
    </lineage>
</organism>
<feature type="chain" id="PRO_5037576311" evidence="1">
    <location>
        <begin position="21"/>
        <end position="200"/>
    </location>
</feature>
<gene>
    <name evidence="2" type="ORF">H6F44_04925</name>
</gene>
<keyword evidence="1" id="KW-0732">Signal</keyword>
<dbReference type="RefSeq" id="WP_190349844.1">
    <property type="nucleotide sequence ID" value="NZ_JACJPY010000009.1"/>
</dbReference>
<dbReference type="Proteomes" id="UP000631421">
    <property type="component" value="Unassembled WGS sequence"/>
</dbReference>
<accession>A0A926USG8</accession>
<name>A0A926USG8_9CYAN</name>
<evidence type="ECO:0000256" key="1">
    <source>
        <dbReference type="SAM" id="SignalP"/>
    </source>
</evidence>
<sequence length="200" mass="21271">MKFTTCLSLLSLLTLTAAVAAPVYSQSNSNPSLLSASQQRSLKSLGINIAIPKYVPQGFRVVSVRTEPCRVGSSVDANGVCRFGPQYTVVYGNARNHCFAVNATGGGLGGPSGRYTRDFNSEILGKMDVNVGTGSGEPMTAAIANTPHENVWTSYAGKSPFYSVGTTIDNRARSATTCNKAAFMTPNELIKIAQSLEFFR</sequence>
<protein>
    <submittedName>
        <fullName evidence="2">Uncharacterized protein</fullName>
    </submittedName>
</protein>
<proteinExistence type="predicted"/>
<feature type="signal peptide" evidence="1">
    <location>
        <begin position="1"/>
        <end position="20"/>
    </location>
</feature>
<comment type="caution">
    <text evidence="2">The sequence shown here is derived from an EMBL/GenBank/DDBJ whole genome shotgun (WGS) entry which is preliminary data.</text>
</comment>
<dbReference type="AlphaFoldDB" id="A0A926USG8"/>